<dbReference type="Pfam" id="PF03129">
    <property type="entry name" value="HGTP_anticodon"/>
    <property type="match status" value="1"/>
</dbReference>
<proteinExistence type="inferred from homology"/>
<dbReference type="GO" id="GO:0004821">
    <property type="term" value="F:histidine-tRNA ligase activity"/>
    <property type="evidence" value="ECO:0007669"/>
    <property type="project" value="UniProtKB-UniRule"/>
</dbReference>
<dbReference type="Pfam" id="PF13393">
    <property type="entry name" value="tRNA-synt_His"/>
    <property type="match status" value="1"/>
</dbReference>
<dbReference type="PIRSF" id="PIRSF001549">
    <property type="entry name" value="His-tRNA_synth"/>
    <property type="match status" value="1"/>
</dbReference>
<evidence type="ECO:0000256" key="11">
    <source>
        <dbReference type="ARBA" id="ARBA00047639"/>
    </source>
</evidence>
<dbReference type="InterPro" id="IPR004154">
    <property type="entry name" value="Anticodon-bd"/>
</dbReference>
<feature type="binding site" evidence="13">
    <location>
        <position position="117"/>
    </location>
    <ligand>
        <name>L-histidine</name>
        <dbReference type="ChEBI" id="CHEBI:57595"/>
    </ligand>
</feature>
<keyword evidence="17" id="KW-1185">Reference proteome</keyword>
<evidence type="ECO:0000313" key="16">
    <source>
        <dbReference type="EMBL" id="GIL38892.1"/>
    </source>
</evidence>
<evidence type="ECO:0000256" key="3">
    <source>
        <dbReference type="ARBA" id="ARBA00012815"/>
    </source>
</evidence>
<reference evidence="16" key="1">
    <citation type="submission" date="2021-02" db="EMBL/GenBank/DDBJ databases">
        <title>Genome sequence of Rhodospirillales sp. strain TMPK1 isolated from soil.</title>
        <authorList>
            <person name="Nakai R."/>
            <person name="Kusada H."/>
            <person name="Tamaki H."/>
        </authorList>
    </citation>
    <scope>NUCLEOTIDE SEQUENCE</scope>
    <source>
        <strain evidence="16">TMPK1</strain>
    </source>
</reference>
<keyword evidence="5" id="KW-0963">Cytoplasm</keyword>
<feature type="binding site" evidence="13">
    <location>
        <position position="281"/>
    </location>
    <ligand>
        <name>L-histidine</name>
        <dbReference type="ChEBI" id="CHEBI:57595"/>
    </ligand>
</feature>
<dbReference type="GO" id="GO:0005524">
    <property type="term" value="F:ATP binding"/>
    <property type="evidence" value="ECO:0007669"/>
    <property type="project" value="UniProtKB-KW"/>
</dbReference>
<evidence type="ECO:0000256" key="10">
    <source>
        <dbReference type="ARBA" id="ARBA00023146"/>
    </source>
</evidence>
<dbReference type="RefSeq" id="WP_420241965.1">
    <property type="nucleotide sequence ID" value="NZ_BOPV01000001.1"/>
</dbReference>
<evidence type="ECO:0000256" key="1">
    <source>
        <dbReference type="ARBA" id="ARBA00008226"/>
    </source>
</evidence>
<name>A0A8S8X9Y8_9PROT</name>
<dbReference type="PROSITE" id="PS50862">
    <property type="entry name" value="AA_TRNA_LIGASE_II"/>
    <property type="match status" value="1"/>
</dbReference>
<dbReference type="InterPro" id="IPR041715">
    <property type="entry name" value="HisRS-like_core"/>
</dbReference>
<feature type="binding site" evidence="13">
    <location>
        <begin position="285"/>
        <end position="286"/>
    </location>
    <ligand>
        <name>L-histidine</name>
        <dbReference type="ChEBI" id="CHEBI:57595"/>
    </ligand>
</feature>
<dbReference type="NCBIfam" id="TIGR00442">
    <property type="entry name" value="hisS"/>
    <property type="match status" value="1"/>
</dbReference>
<evidence type="ECO:0000256" key="7">
    <source>
        <dbReference type="ARBA" id="ARBA00022741"/>
    </source>
</evidence>
<comment type="subunit">
    <text evidence="2">Homodimer.</text>
</comment>
<comment type="catalytic activity">
    <reaction evidence="11">
        <text>tRNA(His) + L-histidine + ATP = L-histidyl-tRNA(His) + AMP + diphosphate + H(+)</text>
        <dbReference type="Rhea" id="RHEA:17313"/>
        <dbReference type="Rhea" id="RHEA-COMP:9665"/>
        <dbReference type="Rhea" id="RHEA-COMP:9689"/>
        <dbReference type="ChEBI" id="CHEBI:15378"/>
        <dbReference type="ChEBI" id="CHEBI:30616"/>
        <dbReference type="ChEBI" id="CHEBI:33019"/>
        <dbReference type="ChEBI" id="CHEBI:57595"/>
        <dbReference type="ChEBI" id="CHEBI:78442"/>
        <dbReference type="ChEBI" id="CHEBI:78527"/>
        <dbReference type="ChEBI" id="CHEBI:456215"/>
        <dbReference type="EC" id="6.1.1.21"/>
    </reaction>
</comment>
<accession>A0A8S8X9Y8</accession>
<keyword evidence="9" id="KW-0648">Protein biosynthesis</keyword>
<feature type="binding site" evidence="13">
    <location>
        <begin position="87"/>
        <end position="89"/>
    </location>
    <ligand>
        <name>L-histidine</name>
        <dbReference type="ChEBI" id="CHEBI:57595"/>
    </ligand>
</feature>
<dbReference type="Gene3D" id="3.40.50.800">
    <property type="entry name" value="Anticodon-binding domain"/>
    <property type="match status" value="1"/>
</dbReference>
<feature type="compositionally biased region" description="Basic and acidic residues" evidence="14">
    <location>
        <begin position="418"/>
        <end position="431"/>
    </location>
</feature>
<dbReference type="PANTHER" id="PTHR11476">
    <property type="entry name" value="HISTIDYL-TRNA SYNTHETASE"/>
    <property type="match status" value="1"/>
</dbReference>
<evidence type="ECO:0000256" key="4">
    <source>
        <dbReference type="ARBA" id="ARBA00017399"/>
    </source>
</evidence>
<dbReference type="InterPro" id="IPR036621">
    <property type="entry name" value="Anticodon-bd_dom_sf"/>
</dbReference>
<dbReference type="InterPro" id="IPR045864">
    <property type="entry name" value="aa-tRNA-synth_II/BPL/LPL"/>
</dbReference>
<evidence type="ECO:0000256" key="2">
    <source>
        <dbReference type="ARBA" id="ARBA00011738"/>
    </source>
</evidence>
<feature type="domain" description="Aminoacyl-transfer RNA synthetases class-II family profile" evidence="15">
    <location>
        <begin position="31"/>
        <end position="359"/>
    </location>
</feature>
<evidence type="ECO:0000259" key="15">
    <source>
        <dbReference type="PROSITE" id="PS50862"/>
    </source>
</evidence>
<feature type="binding site" evidence="13">
    <location>
        <position position="135"/>
    </location>
    <ligand>
        <name>L-histidine</name>
        <dbReference type="ChEBI" id="CHEBI:57595"/>
    </ligand>
</feature>
<keyword evidence="10" id="KW-0030">Aminoacyl-tRNA synthetase</keyword>
<evidence type="ECO:0000256" key="12">
    <source>
        <dbReference type="NCBIfam" id="TIGR00442"/>
    </source>
</evidence>
<dbReference type="SUPFAM" id="SSF52954">
    <property type="entry name" value="Class II aaRS ABD-related"/>
    <property type="match status" value="1"/>
</dbReference>
<dbReference type="InterPro" id="IPR006195">
    <property type="entry name" value="aa-tRNA-synth_II"/>
</dbReference>
<dbReference type="GO" id="GO:0005737">
    <property type="term" value="C:cytoplasm"/>
    <property type="evidence" value="ECO:0007669"/>
    <property type="project" value="UniProtKB-UniRule"/>
</dbReference>
<dbReference type="InterPro" id="IPR015807">
    <property type="entry name" value="His-tRNA-ligase"/>
</dbReference>
<keyword evidence="8" id="KW-0067">ATP-binding</keyword>
<dbReference type="GO" id="GO:0006427">
    <property type="term" value="P:histidyl-tRNA aminoacylation"/>
    <property type="evidence" value="ECO:0007669"/>
    <property type="project" value="UniProtKB-UniRule"/>
</dbReference>
<evidence type="ECO:0000256" key="8">
    <source>
        <dbReference type="ARBA" id="ARBA00022840"/>
    </source>
</evidence>
<dbReference type="EC" id="6.1.1.21" evidence="3 12"/>
<dbReference type="PANTHER" id="PTHR11476:SF7">
    <property type="entry name" value="HISTIDINE--TRNA LIGASE"/>
    <property type="match status" value="1"/>
</dbReference>
<feature type="binding site" evidence="13">
    <location>
        <position position="131"/>
    </location>
    <ligand>
        <name>L-histidine</name>
        <dbReference type="ChEBI" id="CHEBI:57595"/>
    </ligand>
</feature>
<dbReference type="Proteomes" id="UP000681075">
    <property type="component" value="Unassembled WGS sequence"/>
</dbReference>
<evidence type="ECO:0000256" key="13">
    <source>
        <dbReference type="PIRSR" id="PIRSR001549-1"/>
    </source>
</evidence>
<keyword evidence="7" id="KW-0547">Nucleotide-binding</keyword>
<comment type="caution">
    <text evidence="16">The sequence shown here is derived from an EMBL/GenBank/DDBJ whole genome shotgun (WGS) entry which is preliminary data.</text>
</comment>
<dbReference type="InterPro" id="IPR004516">
    <property type="entry name" value="HisRS/HisZ"/>
</dbReference>
<gene>
    <name evidence="16" type="ORF">TMPK1_11290</name>
</gene>
<organism evidence="16 17">
    <name type="scientific">Roseiterribacter gracilis</name>
    <dbReference type="NCBI Taxonomy" id="2812848"/>
    <lineage>
        <taxon>Bacteria</taxon>
        <taxon>Pseudomonadati</taxon>
        <taxon>Pseudomonadota</taxon>
        <taxon>Alphaproteobacteria</taxon>
        <taxon>Rhodospirillales</taxon>
        <taxon>Roseiterribacteraceae</taxon>
        <taxon>Roseiterribacter</taxon>
    </lineage>
</organism>
<comment type="similarity">
    <text evidence="1">Belongs to the class-II aminoacyl-tRNA synthetase family.</text>
</comment>
<dbReference type="SUPFAM" id="SSF55681">
    <property type="entry name" value="Class II aaRS and biotin synthetases"/>
    <property type="match status" value="1"/>
</dbReference>
<dbReference type="AlphaFoldDB" id="A0A8S8X9Y8"/>
<evidence type="ECO:0000256" key="14">
    <source>
        <dbReference type="SAM" id="MobiDB-lite"/>
    </source>
</evidence>
<dbReference type="CDD" id="cd00773">
    <property type="entry name" value="HisRS-like_core"/>
    <property type="match status" value="1"/>
</dbReference>
<keyword evidence="6 16" id="KW-0436">Ligase</keyword>
<protein>
    <recommendedName>
        <fullName evidence="4 12">Histidine--tRNA ligase</fullName>
        <ecNumber evidence="3 12">6.1.1.21</ecNumber>
    </recommendedName>
</protein>
<evidence type="ECO:0000256" key="6">
    <source>
        <dbReference type="ARBA" id="ARBA00022598"/>
    </source>
</evidence>
<evidence type="ECO:0000256" key="9">
    <source>
        <dbReference type="ARBA" id="ARBA00022917"/>
    </source>
</evidence>
<dbReference type="Gene3D" id="3.30.930.10">
    <property type="entry name" value="Bira Bifunctional Protein, Domain 2"/>
    <property type="match status" value="1"/>
</dbReference>
<evidence type="ECO:0000256" key="5">
    <source>
        <dbReference type="ARBA" id="ARBA00022490"/>
    </source>
</evidence>
<sequence length="438" mass="48402">MSHPYRPRPISGFPELLPEVRLVEQAYLDKIRRTFERHGFASIETPSVEELDVLLAKGETDKEIYVLERLQADDASAKDARLGLHYDLTVPFARYVAQHFNELTFPFKRYQMQRVWRGERPQEGRYREFQQCDVDVIGVDNLALSFDADIPAVAMEAIKSLGVDDVRLHVSNRKILDGYLQVLGIEDRVTAIRWLDKLDKLGNVPVVAGLAAAGIEFEAAAAAVALAAIPVGDPAWADKARKLAAQSNTTFDTGVEELTTVLDTLAALGIDNVAADLSLARGFDYYTGSVYEGRFINYPGYGSVVAGGRYDDLAGSFINKKLPGVGISLGFSRLFAKLQAEGRLPIGPSTPTQVLVALPSDERRALALATAKQLRDRGLNVEIYHAPQKLARQLTYAEKKGIPFVWFPPFDDDGKHEVKDMGAKTQSEADPRTWNLPA</sequence>
<feature type="region of interest" description="Disordered" evidence="14">
    <location>
        <begin position="418"/>
        <end position="438"/>
    </location>
</feature>
<dbReference type="EMBL" id="BOPV01000001">
    <property type="protein sequence ID" value="GIL38892.1"/>
    <property type="molecule type" value="Genomic_DNA"/>
</dbReference>
<evidence type="ECO:0000313" key="17">
    <source>
        <dbReference type="Proteomes" id="UP000681075"/>
    </source>
</evidence>